<keyword evidence="3" id="KW-1185">Reference proteome</keyword>
<proteinExistence type="predicted"/>
<evidence type="ECO:0000313" key="3">
    <source>
        <dbReference type="Proteomes" id="UP000433101"/>
    </source>
</evidence>
<name>A0A7X3LVH7_9HYPH</name>
<feature type="region of interest" description="Disordered" evidence="1">
    <location>
        <begin position="1"/>
        <end position="60"/>
    </location>
</feature>
<dbReference type="EMBL" id="WUMV01000006">
    <property type="protein sequence ID" value="MXN65874.1"/>
    <property type="molecule type" value="Genomic_DNA"/>
</dbReference>
<gene>
    <name evidence="2" type="ORF">GR183_13250</name>
</gene>
<dbReference type="AlphaFoldDB" id="A0A7X3LVH7"/>
<evidence type="ECO:0000256" key="1">
    <source>
        <dbReference type="SAM" id="MobiDB-lite"/>
    </source>
</evidence>
<evidence type="ECO:0000313" key="2">
    <source>
        <dbReference type="EMBL" id="MXN65874.1"/>
    </source>
</evidence>
<comment type="caution">
    <text evidence="2">The sequence shown here is derived from an EMBL/GenBank/DDBJ whole genome shotgun (WGS) entry which is preliminary data.</text>
</comment>
<accession>A0A7X3LVH7</accession>
<reference evidence="2 3" key="1">
    <citation type="submission" date="2019-12" db="EMBL/GenBank/DDBJ databases">
        <authorList>
            <person name="Li M."/>
        </authorList>
    </citation>
    <scope>NUCLEOTIDE SEQUENCE [LARGE SCALE GENOMIC DNA]</scope>
    <source>
        <strain evidence="2 3">GBMRC 2046</strain>
    </source>
</reference>
<sequence>MPMDGDGGKKKAQQKANAEKEKRLSEALRANLRRRKAAKKPGSIEFGGVREDSTGEDSDD</sequence>
<dbReference type="Proteomes" id="UP000433101">
    <property type="component" value="Unassembled WGS sequence"/>
</dbReference>
<protein>
    <submittedName>
        <fullName evidence="2">Uncharacterized protein</fullName>
    </submittedName>
</protein>
<feature type="compositionally biased region" description="Basic and acidic residues" evidence="1">
    <location>
        <begin position="17"/>
        <end position="26"/>
    </location>
</feature>
<organism evidence="2 3">
    <name type="scientific">Stappia sediminis</name>
    <dbReference type="NCBI Taxonomy" id="2692190"/>
    <lineage>
        <taxon>Bacteria</taxon>
        <taxon>Pseudomonadati</taxon>
        <taxon>Pseudomonadota</taxon>
        <taxon>Alphaproteobacteria</taxon>
        <taxon>Hyphomicrobiales</taxon>
        <taxon>Stappiaceae</taxon>
        <taxon>Stappia</taxon>
    </lineage>
</organism>